<dbReference type="Pfam" id="PF09811">
    <property type="entry name" value="Yae1_N"/>
    <property type="match status" value="1"/>
</dbReference>
<evidence type="ECO:0000256" key="7">
    <source>
        <dbReference type="ARBA" id="ARBA00023242"/>
    </source>
</evidence>
<reference evidence="10 11" key="1">
    <citation type="submission" date="2014-05" db="EMBL/GenBank/DDBJ databases">
        <title>Draft genome sequence of a rare smut relative, Tilletiaria anomala UBC 951.</title>
        <authorList>
            <consortium name="DOE Joint Genome Institute"/>
            <person name="Toome M."/>
            <person name="Kuo A."/>
            <person name="Henrissat B."/>
            <person name="Lipzen A."/>
            <person name="Tritt A."/>
            <person name="Yoshinaga Y."/>
            <person name="Zane M."/>
            <person name="Barry K."/>
            <person name="Grigoriev I.V."/>
            <person name="Spatafora J.W."/>
            <person name="Aimea M.C."/>
        </authorList>
    </citation>
    <scope>NUCLEOTIDE SEQUENCE [LARGE SCALE GENOMIC DNA]</scope>
    <source>
        <strain evidence="10 11">UBC 951</strain>
    </source>
</reference>
<name>A0A066WMB5_TILAU</name>
<proteinExistence type="inferred from homology"/>
<feature type="compositionally biased region" description="Low complexity" evidence="8">
    <location>
        <begin position="330"/>
        <end position="344"/>
    </location>
</feature>
<keyword evidence="11" id="KW-1185">Reference proteome</keyword>
<sequence>MDTAAPGAASLGTSSQANHEAKVAAKTAQQQEDQDTSSAGPNAASDADRMDADERRDQGQVEDDEEVEDDDWLFSDTDITHLGQGIQRQKQRQMYHSTRYPINAANSERILNDPGSDARSMGQGDIDDSARVLQATPPTFPLKLSTSEDPHSTERPFHAIGMEERDSRKLMATFEDTGYREGITAGKLSTLQEGFDEAFADIGVPLGRRLGSLKGRLDVLRFVTAQMADALGIAQDRGASHQMHRCETQQHQQHLQEQGQQSNATVSVSPLLPAAPKLELSLEDDARPSRWRSRDSSLSTSARKAAVTALDSDLEDAPLAAVRTRWKGVSASPSTSAASSAANSPRHKGRVLPAFDLASAANGPFLSYAALPFISLSSRVPPTASPSAAGGLRDFTLSQLRDACATLDSLSAETRALTLEQIAPPDWEALAHEREHERERESELGGCGGLSAEHTSEVGTGCGEPQGGGTRQGSQEQTRQREDEQARLAPLHAIETRLASAEEAVLAAVRALRGLPAASESAATASANTGIGGTHGDVEPAKSEVTVQARRICA</sequence>
<evidence type="ECO:0000256" key="4">
    <source>
        <dbReference type="ARBA" id="ARBA00017286"/>
    </source>
</evidence>
<dbReference type="HOGENOM" id="CLU_491906_0_0_1"/>
<dbReference type="PANTHER" id="PTHR18829">
    <property type="entry name" value="PROTEIN YAE1 HOMOLOG"/>
    <property type="match status" value="1"/>
</dbReference>
<dbReference type="InterPro" id="IPR038881">
    <property type="entry name" value="Yae1-like"/>
</dbReference>
<evidence type="ECO:0000259" key="9">
    <source>
        <dbReference type="Pfam" id="PF09811"/>
    </source>
</evidence>
<comment type="similarity">
    <text evidence="3">Belongs to the YAE1 family.</text>
</comment>
<feature type="region of interest" description="Disordered" evidence="8">
    <location>
        <begin position="1"/>
        <end position="72"/>
    </location>
</feature>
<dbReference type="InParanoid" id="A0A066WMB5"/>
<evidence type="ECO:0000313" key="11">
    <source>
        <dbReference type="Proteomes" id="UP000027361"/>
    </source>
</evidence>
<dbReference type="GO" id="GO:0005737">
    <property type="term" value="C:cytoplasm"/>
    <property type="evidence" value="ECO:0007669"/>
    <property type="project" value="UniProtKB-SubCell"/>
</dbReference>
<dbReference type="GO" id="GO:0005634">
    <property type="term" value="C:nucleus"/>
    <property type="evidence" value="ECO:0007669"/>
    <property type="project" value="UniProtKB-SubCell"/>
</dbReference>
<comment type="subcellular location">
    <subcellularLocation>
        <location evidence="2">Cytoplasm</location>
    </subcellularLocation>
    <subcellularLocation>
        <location evidence="1">Nucleus</location>
    </subcellularLocation>
</comment>
<dbReference type="AlphaFoldDB" id="A0A066WMB5"/>
<evidence type="ECO:0000256" key="8">
    <source>
        <dbReference type="SAM" id="MobiDB-lite"/>
    </source>
</evidence>
<dbReference type="PANTHER" id="PTHR18829:SF0">
    <property type="entry name" value="PROTEIN YAE1 HOMOLOG"/>
    <property type="match status" value="1"/>
</dbReference>
<dbReference type="STRING" id="1037660.A0A066WMB5"/>
<feature type="region of interest" description="Disordered" evidence="8">
    <location>
        <begin position="520"/>
        <end position="539"/>
    </location>
</feature>
<dbReference type="GeneID" id="25267137"/>
<feature type="compositionally biased region" description="Basic and acidic residues" evidence="8">
    <location>
        <begin position="433"/>
        <end position="443"/>
    </location>
</feature>
<keyword evidence="7" id="KW-0539">Nucleus</keyword>
<gene>
    <name evidence="10" type="ORF">K437DRAFT_293223</name>
</gene>
<dbReference type="RefSeq" id="XP_013244996.1">
    <property type="nucleotide sequence ID" value="XM_013389542.1"/>
</dbReference>
<comment type="caution">
    <text evidence="10">The sequence shown here is derived from an EMBL/GenBank/DDBJ whole genome shotgun (WGS) entry which is preliminary data.</text>
</comment>
<dbReference type="OrthoDB" id="20086at2759"/>
<organism evidence="10 11">
    <name type="scientific">Tilletiaria anomala (strain ATCC 24038 / CBS 436.72 / UBC 951)</name>
    <dbReference type="NCBI Taxonomy" id="1037660"/>
    <lineage>
        <taxon>Eukaryota</taxon>
        <taxon>Fungi</taxon>
        <taxon>Dikarya</taxon>
        <taxon>Basidiomycota</taxon>
        <taxon>Ustilaginomycotina</taxon>
        <taxon>Exobasidiomycetes</taxon>
        <taxon>Georgefischeriales</taxon>
        <taxon>Tilletiariaceae</taxon>
        <taxon>Tilletiaria</taxon>
    </lineage>
</organism>
<evidence type="ECO:0000256" key="1">
    <source>
        <dbReference type="ARBA" id="ARBA00004123"/>
    </source>
</evidence>
<feature type="region of interest" description="Disordered" evidence="8">
    <location>
        <begin position="241"/>
        <end position="265"/>
    </location>
</feature>
<evidence type="ECO:0000256" key="6">
    <source>
        <dbReference type="ARBA" id="ARBA00022490"/>
    </source>
</evidence>
<keyword evidence="6" id="KW-0963">Cytoplasm</keyword>
<feature type="compositionally biased region" description="Polar residues" evidence="8">
    <location>
        <begin position="27"/>
        <end position="40"/>
    </location>
</feature>
<feature type="compositionally biased region" description="Low complexity" evidence="8">
    <location>
        <begin position="249"/>
        <end position="261"/>
    </location>
</feature>
<dbReference type="EMBL" id="JMSN01000013">
    <property type="protein sequence ID" value="KDN52144.1"/>
    <property type="molecule type" value="Genomic_DNA"/>
</dbReference>
<feature type="region of interest" description="Disordered" evidence="8">
    <location>
        <begin position="326"/>
        <end position="347"/>
    </location>
</feature>
<protein>
    <recommendedName>
        <fullName evidence="5">Protein YAE1</fullName>
    </recommendedName>
    <alternativeName>
        <fullName evidence="4">Protein yae1</fullName>
    </alternativeName>
</protein>
<evidence type="ECO:0000256" key="5">
    <source>
        <dbReference type="ARBA" id="ARBA00018400"/>
    </source>
</evidence>
<feature type="compositionally biased region" description="Gly residues" evidence="8">
    <location>
        <begin position="460"/>
        <end position="471"/>
    </location>
</feature>
<feature type="region of interest" description="Disordered" evidence="8">
    <location>
        <begin position="433"/>
        <end position="484"/>
    </location>
</feature>
<dbReference type="Proteomes" id="UP000027361">
    <property type="component" value="Unassembled WGS sequence"/>
</dbReference>
<feature type="compositionally biased region" description="Basic and acidic residues" evidence="8">
    <location>
        <begin position="46"/>
        <end position="59"/>
    </location>
</feature>
<accession>A0A066WMB5</accession>
<feature type="compositionally biased region" description="Acidic residues" evidence="8">
    <location>
        <begin position="60"/>
        <end position="72"/>
    </location>
</feature>
<dbReference type="InterPro" id="IPR019191">
    <property type="entry name" value="Essential_protein_Yae1_N"/>
</dbReference>
<feature type="domain" description="Essential protein Yae1 N-terminal" evidence="9">
    <location>
        <begin position="178"/>
        <end position="217"/>
    </location>
</feature>
<evidence type="ECO:0000256" key="3">
    <source>
        <dbReference type="ARBA" id="ARBA00007096"/>
    </source>
</evidence>
<evidence type="ECO:0000313" key="10">
    <source>
        <dbReference type="EMBL" id="KDN52144.1"/>
    </source>
</evidence>
<evidence type="ECO:0000256" key="2">
    <source>
        <dbReference type="ARBA" id="ARBA00004496"/>
    </source>
</evidence>